<evidence type="ECO:0000313" key="4">
    <source>
        <dbReference type="Proteomes" id="UP000788993"/>
    </source>
</evidence>
<feature type="transmembrane region" description="Helical" evidence="2">
    <location>
        <begin position="258"/>
        <end position="281"/>
    </location>
</feature>
<dbReference type="Proteomes" id="UP000788993">
    <property type="component" value="Unassembled WGS sequence"/>
</dbReference>
<dbReference type="PANTHER" id="PTHR16861:SF9">
    <property type="entry name" value="CELL WALL INTEGRITY AND STRESS RESPONSE COMPONENT 1"/>
    <property type="match status" value="1"/>
</dbReference>
<feature type="compositionally biased region" description="Low complexity" evidence="1">
    <location>
        <begin position="110"/>
        <end position="204"/>
    </location>
</feature>
<keyword evidence="2" id="KW-0812">Transmembrane</keyword>
<keyword evidence="2" id="KW-1133">Transmembrane helix</keyword>
<evidence type="ECO:0000256" key="2">
    <source>
        <dbReference type="SAM" id="Phobius"/>
    </source>
</evidence>
<dbReference type="EMBL" id="JAEUBD010001504">
    <property type="protein sequence ID" value="KAH3659629.1"/>
    <property type="molecule type" value="Genomic_DNA"/>
</dbReference>
<dbReference type="PROSITE" id="PS51212">
    <property type="entry name" value="WSC"/>
    <property type="match status" value="1"/>
</dbReference>
<evidence type="ECO:0000256" key="1">
    <source>
        <dbReference type="SAM" id="MobiDB-lite"/>
    </source>
</evidence>
<dbReference type="SMART" id="SM00321">
    <property type="entry name" value="WSC"/>
    <property type="match status" value="1"/>
</dbReference>
<dbReference type="RefSeq" id="XP_018208707.1">
    <property type="nucleotide sequence ID" value="XM_018353167.1"/>
</dbReference>
<organism evidence="3 4">
    <name type="scientific">Ogataea polymorpha</name>
    <dbReference type="NCBI Taxonomy" id="460523"/>
    <lineage>
        <taxon>Eukaryota</taxon>
        <taxon>Fungi</taxon>
        <taxon>Dikarya</taxon>
        <taxon>Ascomycota</taxon>
        <taxon>Saccharomycotina</taxon>
        <taxon>Pichiomycetes</taxon>
        <taxon>Pichiales</taxon>
        <taxon>Pichiaceae</taxon>
        <taxon>Ogataea</taxon>
    </lineage>
</organism>
<dbReference type="Pfam" id="PF01822">
    <property type="entry name" value="WSC"/>
    <property type="match status" value="1"/>
</dbReference>
<evidence type="ECO:0000313" key="3">
    <source>
        <dbReference type="EMBL" id="KAH3659629.1"/>
    </source>
</evidence>
<dbReference type="PANTHER" id="PTHR16861">
    <property type="entry name" value="GLYCOPROTEIN 38"/>
    <property type="match status" value="1"/>
</dbReference>
<name>A0A1B7SB62_9ASCO</name>
<reference evidence="3" key="1">
    <citation type="journal article" date="2021" name="Open Biol.">
        <title>Shared evolutionary footprints suggest mitochondrial oxidative damage underlies multiple complex I losses in fungi.</title>
        <authorList>
            <person name="Schikora-Tamarit M.A."/>
            <person name="Marcet-Houben M."/>
            <person name="Nosek J."/>
            <person name="Gabaldon T."/>
        </authorList>
    </citation>
    <scope>NUCLEOTIDE SEQUENCE</scope>
    <source>
        <strain evidence="3">NCAIM Y.01608</strain>
    </source>
</reference>
<dbReference type="AlphaFoldDB" id="A0A1B7SB62"/>
<gene>
    <name evidence="3" type="ORF">OGATHE_005674</name>
</gene>
<feature type="region of interest" description="Disordered" evidence="1">
    <location>
        <begin position="330"/>
        <end position="377"/>
    </location>
</feature>
<feature type="region of interest" description="Disordered" evidence="1">
    <location>
        <begin position="291"/>
        <end position="315"/>
    </location>
</feature>
<accession>A0A1B7SB62</accession>
<dbReference type="InterPro" id="IPR002889">
    <property type="entry name" value="WSC_carb-bd"/>
</dbReference>
<comment type="caution">
    <text evidence="3">The sequence shown here is derived from an EMBL/GenBank/DDBJ whole genome shotgun (WGS) entry which is preliminary data.</text>
</comment>
<protein>
    <submittedName>
        <fullName evidence="3">Uncharacterized protein</fullName>
    </submittedName>
</protein>
<feature type="region of interest" description="Disordered" evidence="1">
    <location>
        <begin position="101"/>
        <end position="211"/>
    </location>
</feature>
<reference evidence="3" key="2">
    <citation type="submission" date="2021-01" db="EMBL/GenBank/DDBJ databases">
        <authorList>
            <person name="Schikora-Tamarit M.A."/>
        </authorList>
    </citation>
    <scope>NUCLEOTIDE SEQUENCE</scope>
    <source>
        <strain evidence="3">NCAIM Y.01608</strain>
    </source>
</reference>
<sequence>MRFGVVFVITQVLADFTYLGCYSSDAISGLTKKDSYTWQSSSHCTEQCSGHAVAALINGQDCYCGDDVPSDNPDGSCTTSCTGYPMEKCGGSDSYSVYVDESEENDDDSSSAQSSHSSTDDATSTSSTSTTSSSSSSLSSSSTSSSSTQSSSPQSSTMSSTDSSPTSSSLSASSTTTSSISSFSVSQSSSSSSTTSSSTPSSESVRITTSVSPGNMQTSIIYITQSVATATSASAAASSSSASSANNRSTGLSKGAKAGIAVGSILGALLLLGLLLLFLFWRRRQRDDRDNLSEKRASSILASSPRQPPAGSRGAAAGIGANAFGFMSEDDRLDMPGTSRRFSDGSLPDAAAGAAVPPNSARQGGLRVVNPDLSDEE</sequence>
<keyword evidence="2" id="KW-0472">Membrane</keyword>
<keyword evidence="4" id="KW-1185">Reference proteome</keyword>
<proteinExistence type="predicted"/>